<dbReference type="RefSeq" id="WP_310797466.1">
    <property type="nucleotide sequence ID" value="NZ_CP123872.1"/>
</dbReference>
<dbReference type="InterPro" id="IPR051842">
    <property type="entry name" value="uS12_prolyl_hydroxylase"/>
</dbReference>
<keyword evidence="4" id="KW-1185">Reference proteome</keyword>
<gene>
    <name evidence="3" type="ORF">QGN29_08705</name>
</gene>
<dbReference type="GO" id="GO:0031543">
    <property type="term" value="F:peptidyl-proline dioxygenase activity"/>
    <property type="evidence" value="ECO:0007669"/>
    <property type="project" value="TreeGrafter"/>
</dbReference>
<keyword evidence="1" id="KW-0560">Oxidoreductase</keyword>
<feature type="domain" description="Fe2OG dioxygenase" evidence="2">
    <location>
        <begin position="142"/>
        <end position="240"/>
    </location>
</feature>
<dbReference type="Proteomes" id="UP001268683">
    <property type="component" value="Chromosome"/>
</dbReference>
<dbReference type="AlphaFoldDB" id="A0AA52EEJ9"/>
<keyword evidence="1" id="KW-0479">Metal-binding</keyword>
<dbReference type="GO" id="GO:0005737">
    <property type="term" value="C:cytoplasm"/>
    <property type="evidence" value="ECO:0007669"/>
    <property type="project" value="TreeGrafter"/>
</dbReference>
<name>A0AA52EEJ9_9PROT</name>
<dbReference type="GO" id="GO:0006449">
    <property type="term" value="P:regulation of translational termination"/>
    <property type="evidence" value="ECO:0007669"/>
    <property type="project" value="TreeGrafter"/>
</dbReference>
<comment type="similarity">
    <text evidence="1">Belongs to the iron/ascorbate-dependent oxidoreductase family.</text>
</comment>
<dbReference type="EMBL" id="CP123872">
    <property type="protein sequence ID" value="WND01638.1"/>
    <property type="molecule type" value="Genomic_DNA"/>
</dbReference>
<dbReference type="InterPro" id="IPR005123">
    <property type="entry name" value="Oxoglu/Fe-dep_dioxygenase_dom"/>
</dbReference>
<evidence type="ECO:0000256" key="1">
    <source>
        <dbReference type="RuleBase" id="RU003682"/>
    </source>
</evidence>
<organism evidence="3 4">
    <name type="scientific">Temperatibacter marinus</name>
    <dbReference type="NCBI Taxonomy" id="1456591"/>
    <lineage>
        <taxon>Bacteria</taxon>
        <taxon>Pseudomonadati</taxon>
        <taxon>Pseudomonadota</taxon>
        <taxon>Alphaproteobacteria</taxon>
        <taxon>Kordiimonadales</taxon>
        <taxon>Temperatibacteraceae</taxon>
        <taxon>Temperatibacter</taxon>
    </lineage>
</organism>
<evidence type="ECO:0000313" key="4">
    <source>
        <dbReference type="Proteomes" id="UP001268683"/>
    </source>
</evidence>
<proteinExistence type="inferred from homology"/>
<dbReference type="GO" id="GO:0046872">
    <property type="term" value="F:metal ion binding"/>
    <property type="evidence" value="ECO:0007669"/>
    <property type="project" value="UniProtKB-KW"/>
</dbReference>
<accession>A0AA52EEJ9</accession>
<dbReference type="PROSITE" id="PS51471">
    <property type="entry name" value="FE2OG_OXY"/>
    <property type="match status" value="1"/>
</dbReference>
<dbReference type="PANTHER" id="PTHR12117:SF0">
    <property type="entry name" value="PROLYL 3-HYDROXYLASE OGFOD1"/>
    <property type="match status" value="1"/>
</dbReference>
<evidence type="ECO:0000259" key="2">
    <source>
        <dbReference type="PROSITE" id="PS51471"/>
    </source>
</evidence>
<dbReference type="Pfam" id="PF13661">
    <property type="entry name" value="2OG-FeII_Oxy_4"/>
    <property type="match status" value="1"/>
</dbReference>
<evidence type="ECO:0000313" key="3">
    <source>
        <dbReference type="EMBL" id="WND01638.1"/>
    </source>
</evidence>
<sequence length="240" mass="27980">MFSRADIQINPELNLSDYAALLKENGRVQIPNFFTDETAETLHNLIKTNQTWNLAYNEYDQFFESTKQDFEDTPAEFKTNFMKAIYERASSTFQYVFMQYYITQAVKNREEMGHPLHELHHWANEDDFLSLLKSLVGDSAIRWCDVFISRYEPGHFLSKHDDTHPKHDRSVAYTIGMTKEWNPNWGGHLVFLDKKGGIKEGFIPEFNTLNLFHNPQDHAVQLVAPNAGKPRDSFLGWANR</sequence>
<reference evidence="3" key="1">
    <citation type="submission" date="2023-04" db="EMBL/GenBank/DDBJ databases">
        <title>Complete genome sequence of Temperatibacter marinus.</title>
        <authorList>
            <person name="Rong J.-C."/>
            <person name="Yi M.-L."/>
            <person name="Zhao Q."/>
        </authorList>
    </citation>
    <scope>NUCLEOTIDE SEQUENCE</scope>
    <source>
        <strain evidence="3">NBRC 110045</strain>
    </source>
</reference>
<dbReference type="InterPro" id="IPR039558">
    <property type="entry name" value="TPA1/OFD1_N"/>
</dbReference>
<dbReference type="KEGG" id="tmk:QGN29_08705"/>
<dbReference type="Gene3D" id="2.60.120.620">
    <property type="entry name" value="q2cbj1_9rhob like domain"/>
    <property type="match status" value="1"/>
</dbReference>
<dbReference type="PANTHER" id="PTHR12117">
    <property type="entry name" value="HISTONE ACETYLTRANSFERASE COMPLEX"/>
    <property type="match status" value="1"/>
</dbReference>
<keyword evidence="1" id="KW-0408">Iron</keyword>
<protein>
    <submittedName>
        <fullName evidence="3">2OG-Fe(II) oxygenase family protein</fullName>
    </submittedName>
</protein>